<evidence type="ECO:0000313" key="13">
    <source>
        <dbReference type="EMBL" id="KAL1491068.1"/>
    </source>
</evidence>
<keyword evidence="6" id="KW-0735">Signal-anchor</keyword>
<keyword evidence="4" id="KW-0808">Transferase</keyword>
<evidence type="ECO:0000256" key="10">
    <source>
        <dbReference type="ARBA" id="ARBA00023157"/>
    </source>
</evidence>
<keyword evidence="9 12" id="KW-0472">Membrane</keyword>
<evidence type="ECO:0000313" key="14">
    <source>
        <dbReference type="Proteomes" id="UP001566132"/>
    </source>
</evidence>
<dbReference type="GO" id="GO:0000139">
    <property type="term" value="C:Golgi membrane"/>
    <property type="evidence" value="ECO:0007669"/>
    <property type="project" value="UniProtKB-SubCell"/>
</dbReference>
<keyword evidence="8" id="KW-0333">Golgi apparatus</keyword>
<gene>
    <name evidence="13" type="ORF">ABEB36_011721</name>
</gene>
<evidence type="ECO:0000256" key="3">
    <source>
        <dbReference type="ARBA" id="ARBA00011233"/>
    </source>
</evidence>
<comment type="similarity">
    <text evidence="2">Belongs to the sulfotransferase 3 family.</text>
</comment>
<dbReference type="InterPro" id="IPR027417">
    <property type="entry name" value="P-loop_NTPase"/>
</dbReference>
<dbReference type="Proteomes" id="UP001566132">
    <property type="component" value="Unassembled WGS sequence"/>
</dbReference>
<comment type="caution">
    <text evidence="13">The sequence shown here is derived from an EMBL/GenBank/DDBJ whole genome shotgun (WGS) entry which is preliminary data.</text>
</comment>
<dbReference type="GO" id="GO:0015012">
    <property type="term" value="P:heparan sulfate proteoglycan biosynthetic process"/>
    <property type="evidence" value="ECO:0007669"/>
    <property type="project" value="UniProtKB-ARBA"/>
</dbReference>
<dbReference type="PANTHER" id="PTHR12129:SF17">
    <property type="entry name" value="HEPARAN SULFATE 2-O-SULFOTRANSFERASE 1"/>
    <property type="match status" value="1"/>
</dbReference>
<evidence type="ECO:0000256" key="2">
    <source>
        <dbReference type="ARBA" id="ARBA00010569"/>
    </source>
</evidence>
<feature type="transmembrane region" description="Helical" evidence="12">
    <location>
        <begin position="9"/>
        <end position="27"/>
    </location>
</feature>
<keyword evidence="7 12" id="KW-1133">Transmembrane helix</keyword>
<keyword evidence="11" id="KW-0325">Glycoprotein</keyword>
<evidence type="ECO:0000256" key="7">
    <source>
        <dbReference type="ARBA" id="ARBA00022989"/>
    </source>
</evidence>
<accession>A0ABD1E918</accession>
<evidence type="ECO:0000256" key="9">
    <source>
        <dbReference type="ARBA" id="ARBA00023136"/>
    </source>
</evidence>
<evidence type="ECO:0000256" key="11">
    <source>
        <dbReference type="ARBA" id="ARBA00023180"/>
    </source>
</evidence>
<dbReference type="AlphaFoldDB" id="A0ABD1E918"/>
<dbReference type="Gene3D" id="3.40.50.300">
    <property type="entry name" value="P-loop containing nucleotide triphosphate hydrolases"/>
    <property type="match status" value="1"/>
</dbReference>
<dbReference type="InterPro" id="IPR007734">
    <property type="entry name" value="Heparan_SO4_2-O-STrfase"/>
</dbReference>
<dbReference type="InterPro" id="IPR005331">
    <property type="entry name" value="Sulfotransferase"/>
</dbReference>
<dbReference type="SUPFAM" id="SSF52540">
    <property type="entry name" value="P-loop containing nucleoside triphosphate hydrolases"/>
    <property type="match status" value="1"/>
</dbReference>
<protein>
    <recommendedName>
        <fullName evidence="15">Heparin sulfate O-sulfotransferase</fullName>
    </recommendedName>
</protein>
<keyword evidence="14" id="KW-1185">Reference proteome</keyword>
<dbReference type="FunFam" id="3.40.50.300:FF:001418">
    <property type="entry name" value="Heparan sulfate 2-o-sulfotransferase"/>
    <property type="match status" value="1"/>
</dbReference>
<sequence length="349" mass="40891">MLVQQNTKFFIIVIVLSVTLTLFQIQLTKLQEKLDKLGAYSHQDLDNPTNFILIEEFHESKPSSRSILRRLSDNTVVVYNRVPKTGSTSFVGIAYDLCKRGQYHVLHVNVTGNNHILSLNNQLQFIQNVTEWTEIKPALYHGHFAFVDFAKFGAPKPLYINLIRKPLDRFVSYYYFLRYGDNFRPHLIRKKAGNTMSFDECVEKQLSECDPSAMWLQVPFFCGHAANCWKPANKWALTEAKKNLVNNYFLVGVTEELDDFIGVLEQSLPRLFKGASDYFLNSNKSHLRRTVQKETPNSVTINKFKQNPVWQMENEFYEFALDNFHFIKRHTLRNKHQSFFYEKIRPRQS</sequence>
<keyword evidence="10" id="KW-1015">Disulfide bond</keyword>
<evidence type="ECO:0000256" key="8">
    <source>
        <dbReference type="ARBA" id="ARBA00023034"/>
    </source>
</evidence>
<comment type="subcellular location">
    <subcellularLocation>
        <location evidence="1">Golgi apparatus membrane</location>
        <topology evidence="1">Single-pass type II membrane protein</topology>
    </subcellularLocation>
</comment>
<dbReference type="EMBL" id="JBDJPC010000009">
    <property type="protein sequence ID" value="KAL1491068.1"/>
    <property type="molecule type" value="Genomic_DNA"/>
</dbReference>
<evidence type="ECO:0008006" key="15">
    <source>
        <dbReference type="Google" id="ProtNLM"/>
    </source>
</evidence>
<dbReference type="Pfam" id="PF03567">
    <property type="entry name" value="Sulfotransfer_2"/>
    <property type="match status" value="1"/>
</dbReference>
<organism evidence="13 14">
    <name type="scientific">Hypothenemus hampei</name>
    <name type="common">Coffee berry borer</name>
    <dbReference type="NCBI Taxonomy" id="57062"/>
    <lineage>
        <taxon>Eukaryota</taxon>
        <taxon>Metazoa</taxon>
        <taxon>Ecdysozoa</taxon>
        <taxon>Arthropoda</taxon>
        <taxon>Hexapoda</taxon>
        <taxon>Insecta</taxon>
        <taxon>Pterygota</taxon>
        <taxon>Neoptera</taxon>
        <taxon>Endopterygota</taxon>
        <taxon>Coleoptera</taxon>
        <taxon>Polyphaga</taxon>
        <taxon>Cucujiformia</taxon>
        <taxon>Curculionidae</taxon>
        <taxon>Scolytinae</taxon>
        <taxon>Hypothenemus</taxon>
    </lineage>
</organism>
<reference evidence="13 14" key="1">
    <citation type="submission" date="2024-05" db="EMBL/GenBank/DDBJ databases">
        <title>Genetic variation in Jamaican populations of the coffee berry borer (Hypothenemus hampei).</title>
        <authorList>
            <person name="Errbii M."/>
            <person name="Myrie A."/>
        </authorList>
    </citation>
    <scope>NUCLEOTIDE SEQUENCE [LARGE SCALE GENOMIC DNA]</scope>
    <source>
        <strain evidence="13">JA-Hopewell-2020-01-JO</strain>
        <tissue evidence="13">Whole body</tissue>
    </source>
</reference>
<evidence type="ECO:0000256" key="12">
    <source>
        <dbReference type="SAM" id="Phobius"/>
    </source>
</evidence>
<evidence type="ECO:0000256" key="4">
    <source>
        <dbReference type="ARBA" id="ARBA00022679"/>
    </source>
</evidence>
<dbReference type="PANTHER" id="PTHR12129">
    <property type="entry name" value="HEPARAN SULFATE 2-O-SULFOTRANSFERASE"/>
    <property type="match status" value="1"/>
</dbReference>
<evidence type="ECO:0000256" key="6">
    <source>
        <dbReference type="ARBA" id="ARBA00022968"/>
    </source>
</evidence>
<evidence type="ECO:0000256" key="1">
    <source>
        <dbReference type="ARBA" id="ARBA00004323"/>
    </source>
</evidence>
<name>A0ABD1E918_HYPHA</name>
<proteinExistence type="inferred from homology"/>
<evidence type="ECO:0000256" key="5">
    <source>
        <dbReference type="ARBA" id="ARBA00022692"/>
    </source>
</evidence>
<dbReference type="GO" id="GO:0004394">
    <property type="term" value="F:heparan sulfate 2-sulfotransferase activity"/>
    <property type="evidence" value="ECO:0007669"/>
    <property type="project" value="UniProtKB-ARBA"/>
</dbReference>
<keyword evidence="5 12" id="KW-0812">Transmembrane</keyword>
<comment type="subunit">
    <text evidence="3">Homotrimer.</text>
</comment>